<keyword evidence="1" id="KW-0175">Coiled coil</keyword>
<feature type="region of interest" description="Disordered" evidence="2">
    <location>
        <begin position="232"/>
        <end position="256"/>
    </location>
</feature>
<gene>
    <name evidence="3" type="ORF">g.13179</name>
</gene>
<accession>A0A1D2ABK4</accession>
<proteinExistence type="predicted"/>
<name>A0A1D2ABK4_AUXPR</name>
<feature type="region of interest" description="Disordered" evidence="2">
    <location>
        <begin position="48"/>
        <end position="68"/>
    </location>
</feature>
<feature type="region of interest" description="Disordered" evidence="2">
    <location>
        <begin position="190"/>
        <end position="214"/>
    </location>
</feature>
<evidence type="ECO:0000313" key="3">
    <source>
        <dbReference type="EMBL" id="JAT76461.1"/>
    </source>
</evidence>
<organism evidence="3">
    <name type="scientific">Auxenochlorella protothecoides</name>
    <name type="common">Green microalga</name>
    <name type="synonym">Chlorella protothecoides</name>
    <dbReference type="NCBI Taxonomy" id="3075"/>
    <lineage>
        <taxon>Eukaryota</taxon>
        <taxon>Viridiplantae</taxon>
        <taxon>Chlorophyta</taxon>
        <taxon>core chlorophytes</taxon>
        <taxon>Trebouxiophyceae</taxon>
        <taxon>Chlorellales</taxon>
        <taxon>Chlorellaceae</taxon>
        <taxon>Auxenochlorella</taxon>
    </lineage>
</organism>
<feature type="region of interest" description="Disordered" evidence="2">
    <location>
        <begin position="343"/>
        <end position="364"/>
    </location>
</feature>
<reference evidence="3" key="1">
    <citation type="submission" date="2015-08" db="EMBL/GenBank/DDBJ databases">
        <authorList>
            <person name="Babu N.S."/>
            <person name="Beckwith C.J."/>
            <person name="Beseler K.G."/>
            <person name="Brison A."/>
            <person name="Carone J.V."/>
            <person name="Caskin T.P."/>
            <person name="Diamond M."/>
            <person name="Durham M.E."/>
            <person name="Foxe J.M."/>
            <person name="Go M."/>
            <person name="Henderson B.A."/>
            <person name="Jones I.B."/>
            <person name="McGettigan J.A."/>
            <person name="Micheletti S.J."/>
            <person name="Nasrallah M.E."/>
            <person name="Ortiz D."/>
            <person name="Piller C.R."/>
            <person name="Privatt S.R."/>
            <person name="Schneider S.L."/>
            <person name="Sharp S."/>
            <person name="Smith T.C."/>
            <person name="Stanton J.D."/>
            <person name="Ullery H.E."/>
            <person name="Wilson R.J."/>
            <person name="Serrano M.G."/>
            <person name="Buck G."/>
            <person name="Lee V."/>
            <person name="Wang Y."/>
            <person name="Carvalho R."/>
            <person name="Voegtly L."/>
            <person name="Shi R."/>
            <person name="Duckworth R."/>
            <person name="Johnson A."/>
            <person name="Loviza R."/>
            <person name="Walstead R."/>
            <person name="Shah Z."/>
            <person name="Kiflezghi M."/>
            <person name="Wade K."/>
            <person name="Ball S.L."/>
            <person name="Bradley K.W."/>
            <person name="Asai D.J."/>
            <person name="Bowman C.A."/>
            <person name="Russell D.A."/>
            <person name="Pope W.H."/>
            <person name="Jacobs-Sera D."/>
            <person name="Hendrix R.W."/>
            <person name="Hatfull G.F."/>
        </authorList>
    </citation>
    <scope>NUCLEOTIDE SEQUENCE</scope>
</reference>
<dbReference type="AlphaFoldDB" id="A0A1D2ABK4"/>
<sequence>MPGTPCAVAGAQRTTSALAGPQSVVTSFQEKLAEGQTTSSWLDEQIETASSCGPSTSARAQPARSGPHRAAARIGAQPAVESATTQIVNRALRLLKANTARSGGEGEESATPDALVLKKGLDAFSGVGKMMEGLAHTLDDVIGQAFKDWSTPLTDGPGEDGARAGAHSAPPQDGSEPWTDFAVAEEWGTEAGWARRGRARGGKPAPGAKSKTMSPFLNRLNAVSDLLEQGDAAEAAADAQPRAAKPPRSAREPVKTVGVREPDDFVSEQVTEQMQALLEEKARLARENARLLLENAGLKELLAFTLAHQTEVMGDDELFNDHGDYYEPDRREECVGPNALQLSPPIQSEGVGLHPSADAGAATV</sequence>
<feature type="compositionally biased region" description="Low complexity" evidence="2">
    <location>
        <begin position="232"/>
        <end position="247"/>
    </location>
</feature>
<feature type="compositionally biased region" description="Polar residues" evidence="2">
    <location>
        <begin position="48"/>
        <end position="59"/>
    </location>
</feature>
<feature type="coiled-coil region" evidence="1">
    <location>
        <begin position="267"/>
        <end position="301"/>
    </location>
</feature>
<feature type="region of interest" description="Disordered" evidence="2">
    <location>
        <begin position="149"/>
        <end position="178"/>
    </location>
</feature>
<evidence type="ECO:0000256" key="2">
    <source>
        <dbReference type="SAM" id="MobiDB-lite"/>
    </source>
</evidence>
<protein>
    <submittedName>
        <fullName evidence="3">Uncharacterized protein</fullName>
    </submittedName>
</protein>
<feature type="region of interest" description="Disordered" evidence="2">
    <location>
        <begin position="1"/>
        <end position="20"/>
    </location>
</feature>
<dbReference type="EMBL" id="GDKF01002161">
    <property type="protein sequence ID" value="JAT76461.1"/>
    <property type="molecule type" value="Transcribed_RNA"/>
</dbReference>
<evidence type="ECO:0000256" key="1">
    <source>
        <dbReference type="SAM" id="Coils"/>
    </source>
</evidence>